<dbReference type="InterPro" id="IPR001810">
    <property type="entry name" value="F-box_dom"/>
</dbReference>
<gene>
    <name evidence="3" type="ORF">DdX_09620</name>
</gene>
<sequence length="402" mass="46630">MRLVYIDFPAIHSFIGSHSAQLSVHQRFGKAMLLQLSPEIRSKIFGYIKYQELCEIRAVCKKLQYIVEKRLNHAFASLREQLDSLLIDKFFEAMPKKESKHREHPLNDLYSLANIMKRRLDSLAFKFEDPIQDGYCCFYAGKMLDVMFPMFSWINSHLPSDNGSAVIPPPEQFDAYQMAVPFTDLDYLLEHHFIKYTKADIKRRKTAALNKWKSHESAYRDDYQVVEDSAPSEQSKEQSPSHSSEESDSSDGVFTAEQISEDDESTKSLITSAMENLSLFMESLSIEEKCRSLLILDLKEEDSEESDKKMIRRILKLIGIRKKPKLSPIVMRIDWDMEDSVSKPTCRPVHILTDTEVDCKEVFAKYKQFKRASKDIIDSPDFESSRTFESSSLIIRHCPIRF</sequence>
<dbReference type="Pfam" id="PF00646">
    <property type="entry name" value="F-box"/>
    <property type="match status" value="1"/>
</dbReference>
<evidence type="ECO:0000313" key="3">
    <source>
        <dbReference type="EMBL" id="KAI1712528.1"/>
    </source>
</evidence>
<comment type="caution">
    <text evidence="3">The sequence shown here is derived from an EMBL/GenBank/DDBJ whole genome shotgun (WGS) entry which is preliminary data.</text>
</comment>
<evidence type="ECO:0000259" key="2">
    <source>
        <dbReference type="PROSITE" id="PS50181"/>
    </source>
</evidence>
<protein>
    <submittedName>
        <fullName evidence="3">F-box only protein 28</fullName>
    </submittedName>
</protein>
<dbReference type="Proteomes" id="UP001201812">
    <property type="component" value="Unassembled WGS sequence"/>
</dbReference>
<keyword evidence="4" id="KW-1185">Reference proteome</keyword>
<organism evidence="3 4">
    <name type="scientific">Ditylenchus destructor</name>
    <dbReference type="NCBI Taxonomy" id="166010"/>
    <lineage>
        <taxon>Eukaryota</taxon>
        <taxon>Metazoa</taxon>
        <taxon>Ecdysozoa</taxon>
        <taxon>Nematoda</taxon>
        <taxon>Chromadorea</taxon>
        <taxon>Rhabditida</taxon>
        <taxon>Tylenchina</taxon>
        <taxon>Tylenchomorpha</taxon>
        <taxon>Sphaerularioidea</taxon>
        <taxon>Anguinidae</taxon>
        <taxon>Anguininae</taxon>
        <taxon>Ditylenchus</taxon>
    </lineage>
</organism>
<dbReference type="PROSITE" id="PS50181">
    <property type="entry name" value="FBOX"/>
    <property type="match status" value="1"/>
</dbReference>
<dbReference type="InterPro" id="IPR036047">
    <property type="entry name" value="F-box-like_dom_sf"/>
</dbReference>
<dbReference type="InterPro" id="IPR039719">
    <property type="entry name" value="FBXO28"/>
</dbReference>
<feature type="region of interest" description="Disordered" evidence="1">
    <location>
        <begin position="223"/>
        <end position="266"/>
    </location>
</feature>
<dbReference type="AlphaFoldDB" id="A0AAD4N4G1"/>
<reference evidence="3" key="1">
    <citation type="submission" date="2022-01" db="EMBL/GenBank/DDBJ databases">
        <title>Genome Sequence Resource for Two Populations of Ditylenchus destructor, the Migratory Endoparasitic Phytonematode.</title>
        <authorList>
            <person name="Zhang H."/>
            <person name="Lin R."/>
            <person name="Xie B."/>
        </authorList>
    </citation>
    <scope>NUCLEOTIDE SEQUENCE</scope>
    <source>
        <strain evidence="3">BazhouSP</strain>
    </source>
</reference>
<evidence type="ECO:0000313" key="4">
    <source>
        <dbReference type="Proteomes" id="UP001201812"/>
    </source>
</evidence>
<feature type="domain" description="F-box" evidence="2">
    <location>
        <begin position="30"/>
        <end position="78"/>
    </location>
</feature>
<dbReference type="PANTHER" id="PTHR13252:SF9">
    <property type="entry name" value="F-BOX ONLY PROTEIN 28"/>
    <property type="match status" value="1"/>
</dbReference>
<proteinExistence type="predicted"/>
<dbReference type="SUPFAM" id="SSF81383">
    <property type="entry name" value="F-box domain"/>
    <property type="match status" value="1"/>
</dbReference>
<dbReference type="EMBL" id="JAKKPZ010000018">
    <property type="protein sequence ID" value="KAI1712528.1"/>
    <property type="molecule type" value="Genomic_DNA"/>
</dbReference>
<feature type="compositionally biased region" description="Low complexity" evidence="1">
    <location>
        <begin position="229"/>
        <end position="242"/>
    </location>
</feature>
<accession>A0AAD4N4G1</accession>
<name>A0AAD4N4G1_9BILA</name>
<evidence type="ECO:0000256" key="1">
    <source>
        <dbReference type="SAM" id="MobiDB-lite"/>
    </source>
</evidence>
<dbReference type="GO" id="GO:0000209">
    <property type="term" value="P:protein polyubiquitination"/>
    <property type="evidence" value="ECO:0007669"/>
    <property type="project" value="TreeGrafter"/>
</dbReference>
<dbReference type="PANTHER" id="PTHR13252">
    <property type="entry name" value="F-BOX ONLY PROTEIN 28"/>
    <property type="match status" value="1"/>
</dbReference>